<evidence type="ECO:0000256" key="3">
    <source>
        <dbReference type="ARBA" id="ARBA00022723"/>
    </source>
</evidence>
<comment type="cofactor">
    <cofactor evidence="1">
        <name>Mn(2+)</name>
        <dbReference type="ChEBI" id="CHEBI:29035"/>
    </cofactor>
</comment>
<gene>
    <name evidence="10" type="ORF">PRVXH_000553</name>
</gene>
<dbReference type="Pfam" id="PF02833">
    <property type="entry name" value="DHHA2"/>
    <property type="match status" value="1"/>
</dbReference>
<dbReference type="SUPFAM" id="SSF64182">
    <property type="entry name" value="DHH phosphoesterases"/>
    <property type="match status" value="1"/>
</dbReference>
<evidence type="ECO:0000259" key="9">
    <source>
        <dbReference type="PROSITE" id="PS51371"/>
    </source>
</evidence>
<evidence type="ECO:0000313" key="10">
    <source>
        <dbReference type="EMBL" id="XCI29242.1"/>
    </source>
</evidence>
<dbReference type="InterPro" id="IPR000644">
    <property type="entry name" value="CBS_dom"/>
</dbReference>
<evidence type="ECO:0000256" key="8">
    <source>
        <dbReference type="PROSITE-ProRule" id="PRU00703"/>
    </source>
</evidence>
<proteinExistence type="predicted"/>
<dbReference type="PANTHER" id="PTHR12112:SF22">
    <property type="entry name" value="MANGANESE-DEPENDENT INORGANIC PYROPHOSPHATASE-RELATED"/>
    <property type="match status" value="1"/>
</dbReference>
<dbReference type="InterPro" id="IPR038222">
    <property type="entry name" value="DHHA2_dom_sf"/>
</dbReference>
<reference evidence="10" key="2">
    <citation type="submission" date="2024-06" db="EMBL/GenBank/DDBJ databases">
        <authorList>
            <person name="Petrova K.O."/>
            <person name="Toshchakov S.V."/>
            <person name="Boltjanskaja Y.V."/>
            <person name="Kevbrin V.V."/>
        </authorList>
    </citation>
    <scope>NUCLEOTIDE SEQUENCE</scope>
    <source>
        <strain evidence="10">Z-710</strain>
    </source>
</reference>
<dbReference type="Gene3D" id="3.40.1390.20">
    <property type="entry name" value="HprK N-terminal domain-like"/>
    <property type="match status" value="1"/>
</dbReference>
<evidence type="ECO:0000256" key="6">
    <source>
        <dbReference type="ARBA" id="ARBA00032535"/>
    </source>
</evidence>
<evidence type="ECO:0000256" key="2">
    <source>
        <dbReference type="ARBA" id="ARBA00012146"/>
    </source>
</evidence>
<dbReference type="GO" id="GO:0005737">
    <property type="term" value="C:cytoplasm"/>
    <property type="evidence" value="ECO:0007669"/>
    <property type="project" value="InterPro"/>
</dbReference>
<dbReference type="InterPro" id="IPR004097">
    <property type="entry name" value="DHHA2"/>
</dbReference>
<dbReference type="Pfam" id="PF01368">
    <property type="entry name" value="DHH"/>
    <property type="match status" value="1"/>
</dbReference>
<dbReference type="InterPro" id="IPR001667">
    <property type="entry name" value="DDH_dom"/>
</dbReference>
<dbReference type="PANTHER" id="PTHR12112">
    <property type="entry name" value="BNIP - RELATED"/>
    <property type="match status" value="1"/>
</dbReference>
<evidence type="ECO:0000256" key="1">
    <source>
        <dbReference type="ARBA" id="ARBA00001936"/>
    </source>
</evidence>
<dbReference type="Pfam" id="PF07085">
    <property type="entry name" value="DRTGG"/>
    <property type="match status" value="1"/>
</dbReference>
<dbReference type="SMART" id="SM00116">
    <property type="entry name" value="CBS"/>
    <property type="match status" value="2"/>
</dbReference>
<keyword evidence="5" id="KW-0464">Manganese</keyword>
<dbReference type="Pfam" id="PF00571">
    <property type="entry name" value="CBS"/>
    <property type="match status" value="2"/>
</dbReference>
<evidence type="ECO:0000256" key="4">
    <source>
        <dbReference type="ARBA" id="ARBA00022801"/>
    </source>
</evidence>
<organism evidence="10">
    <name type="scientific">Proteinivorax hydrogeniformans</name>
    <dbReference type="NCBI Taxonomy" id="1826727"/>
    <lineage>
        <taxon>Bacteria</taxon>
        <taxon>Bacillati</taxon>
        <taxon>Bacillota</taxon>
        <taxon>Clostridia</taxon>
        <taxon>Eubacteriales</taxon>
        <taxon>Proteinivoracaceae</taxon>
        <taxon>Proteinivorax</taxon>
    </lineage>
</organism>
<keyword evidence="8" id="KW-0129">CBS domain</keyword>
<reference evidence="10" key="1">
    <citation type="journal article" date="2018" name="Antonie Van Leeuwenhoek">
        <title>Proteinivorax hydrogeniformans sp. nov., an anaerobic, haloalkaliphilic bacterium fermenting proteinaceous compounds with high hydrogen production.</title>
        <authorList>
            <person name="Boltyanskaya Y."/>
            <person name="Detkova E."/>
            <person name="Pimenov N."/>
            <person name="Kevbrin V."/>
        </authorList>
    </citation>
    <scope>NUCLEOTIDE SEQUENCE</scope>
    <source>
        <strain evidence="10">Z-710</strain>
    </source>
</reference>
<feature type="domain" description="CBS" evidence="9">
    <location>
        <begin position="72"/>
        <end position="128"/>
    </location>
</feature>
<dbReference type="NCBIfam" id="NF011442">
    <property type="entry name" value="PRK14869.1-4"/>
    <property type="match status" value="1"/>
</dbReference>
<dbReference type="RefSeq" id="WP_353893790.1">
    <property type="nucleotide sequence ID" value="NZ_CP159485.1"/>
</dbReference>
<dbReference type="EMBL" id="CP159485">
    <property type="protein sequence ID" value="XCI29242.1"/>
    <property type="molecule type" value="Genomic_DNA"/>
</dbReference>
<dbReference type="SMART" id="SM01131">
    <property type="entry name" value="DHHA2"/>
    <property type="match status" value="1"/>
</dbReference>
<evidence type="ECO:0000256" key="7">
    <source>
        <dbReference type="ARBA" id="ARBA00047820"/>
    </source>
</evidence>
<dbReference type="InterPro" id="IPR038763">
    <property type="entry name" value="DHH_sf"/>
</dbReference>
<dbReference type="Gene3D" id="3.90.1640.10">
    <property type="entry name" value="inorganic pyrophosphatase (n-terminal core)"/>
    <property type="match status" value="2"/>
</dbReference>
<comment type="catalytic activity">
    <reaction evidence="7">
        <text>diphosphate + H2O = 2 phosphate + H(+)</text>
        <dbReference type="Rhea" id="RHEA:24576"/>
        <dbReference type="ChEBI" id="CHEBI:15377"/>
        <dbReference type="ChEBI" id="CHEBI:15378"/>
        <dbReference type="ChEBI" id="CHEBI:33019"/>
        <dbReference type="ChEBI" id="CHEBI:43474"/>
        <dbReference type="EC" id="3.6.1.1"/>
    </reaction>
</comment>
<name>A0AAU8HUZ9_9FIRM</name>
<dbReference type="Gene3D" id="3.10.310.20">
    <property type="entry name" value="DHHA2 domain"/>
    <property type="match status" value="1"/>
</dbReference>
<evidence type="ECO:0000256" key="5">
    <source>
        <dbReference type="ARBA" id="ARBA00023211"/>
    </source>
</evidence>
<dbReference type="AlphaFoldDB" id="A0AAU8HUZ9"/>
<dbReference type="GO" id="GO:0004427">
    <property type="term" value="F:inorganic diphosphate phosphatase activity"/>
    <property type="evidence" value="ECO:0007669"/>
    <property type="project" value="UniProtKB-EC"/>
</dbReference>
<dbReference type="SUPFAM" id="SSF54631">
    <property type="entry name" value="CBS-domain pair"/>
    <property type="match status" value="1"/>
</dbReference>
<protein>
    <recommendedName>
        <fullName evidence="2">inorganic diphosphatase</fullName>
        <ecNumber evidence="2">3.6.1.1</ecNumber>
    </recommendedName>
    <alternativeName>
        <fullName evidence="6">Pyrophosphate phospho-hydrolase</fullName>
    </alternativeName>
</protein>
<dbReference type="NCBIfam" id="NF011443">
    <property type="entry name" value="PRK14869.1-5"/>
    <property type="match status" value="1"/>
</dbReference>
<dbReference type="EC" id="3.6.1.1" evidence="2"/>
<dbReference type="InterPro" id="IPR010766">
    <property type="entry name" value="DRTGG"/>
</dbReference>
<dbReference type="PROSITE" id="PS51371">
    <property type="entry name" value="CBS"/>
    <property type="match status" value="2"/>
</dbReference>
<dbReference type="SUPFAM" id="SSF75138">
    <property type="entry name" value="HprK N-terminal domain-like"/>
    <property type="match status" value="1"/>
</dbReference>
<keyword evidence="4 10" id="KW-0378">Hydrolase</keyword>
<dbReference type="InterPro" id="IPR028979">
    <property type="entry name" value="Ser_kin/Pase_Hpr-like_N_sf"/>
</dbReference>
<feature type="domain" description="CBS" evidence="9">
    <location>
        <begin position="249"/>
        <end position="306"/>
    </location>
</feature>
<sequence length="543" mass="59546">MNETIVIGHKNPDTDSIASAIAYSELKNRLGEKCIAKRSGSLNPETEHILNVLAIEAPEYIESLELSVKELLTESYQTLQKDETLKRIGTLMQEEEIKSLPLLNANGTLAGVITPGDFAKLYLQEIGSGEISYSKILLKNAVENLNATVFHQGKDTFLTGRILIGAMDTENLEHSLKPNDTLVIGDRVKGQRVAILRGVSTLILTGGCKPRDEILELAKEFDVNLLGFMGDSFTAARLLALARSGSDVMTESPQTVVESTKLSELKKLFSATQYRAFPVVDESSRFKGIITKGDVINATSPKVILVDHSETSQGIEGLNWGEVVEIIDHHRLGDIQTQKPIPINCRPVGSTATLVAEQYFIHNIELSPKMAALLLSALISDTVMLKSPTTTSTDANMAKKLAEIAGVSLKDFGREVYKWTEKIADLSADELLNQDLKEFEFSGGKVAIGQVETTSVDKILDQKSEFLKAMEYKSVENGYKQMMFIITDIVCGDSYAICYGDDSSRLAEAFNQTLQKSIVFLPGVMSRKLQVVPVLGKIFSESV</sequence>
<keyword evidence="3" id="KW-0479">Metal-binding</keyword>
<dbReference type="InterPro" id="IPR046342">
    <property type="entry name" value="CBS_dom_sf"/>
</dbReference>
<accession>A0AAU8HUZ9</accession>
<dbReference type="GO" id="GO:0046872">
    <property type="term" value="F:metal ion binding"/>
    <property type="evidence" value="ECO:0007669"/>
    <property type="project" value="UniProtKB-KW"/>
</dbReference>